<keyword evidence="6" id="KW-0391">Immunity</keyword>
<evidence type="ECO:0000256" key="5">
    <source>
        <dbReference type="ARBA" id="ARBA00022729"/>
    </source>
</evidence>
<evidence type="ECO:0000256" key="3">
    <source>
        <dbReference type="ARBA" id="ARBA00022475"/>
    </source>
</evidence>
<dbReference type="Gene3D" id="2.60.40.10">
    <property type="entry name" value="Immunoglobulins"/>
    <property type="match status" value="1"/>
</dbReference>
<organism evidence="11 12">
    <name type="scientific">Equus asinus</name>
    <name type="common">Donkey</name>
    <name type="synonym">Equus africanus asinus</name>
    <dbReference type="NCBI Taxonomy" id="9793"/>
    <lineage>
        <taxon>Eukaryota</taxon>
        <taxon>Metazoa</taxon>
        <taxon>Chordata</taxon>
        <taxon>Craniata</taxon>
        <taxon>Vertebrata</taxon>
        <taxon>Euteleostomi</taxon>
        <taxon>Mammalia</taxon>
        <taxon>Eutheria</taxon>
        <taxon>Laurasiatheria</taxon>
        <taxon>Perissodactyla</taxon>
        <taxon>Equidae</taxon>
        <taxon>Equus</taxon>
    </lineage>
</organism>
<dbReference type="FunFam" id="2.60.40.10:FF:000620">
    <property type="entry name" value="Immunoglobulin lambda locus"/>
    <property type="match status" value="1"/>
</dbReference>
<dbReference type="Pfam" id="PF07686">
    <property type="entry name" value="V-set"/>
    <property type="match status" value="1"/>
</dbReference>
<evidence type="ECO:0000256" key="4">
    <source>
        <dbReference type="ARBA" id="ARBA00022525"/>
    </source>
</evidence>
<dbReference type="InterPro" id="IPR013783">
    <property type="entry name" value="Ig-like_fold"/>
</dbReference>
<dbReference type="Ensembl" id="ENSEAST00005028717.2">
    <property type="protein sequence ID" value="ENSEASP00005026444.1"/>
    <property type="gene ID" value="ENSEASG00005037457.1"/>
</dbReference>
<evidence type="ECO:0000256" key="1">
    <source>
        <dbReference type="ARBA" id="ARBA00004236"/>
    </source>
</evidence>
<dbReference type="InterPro" id="IPR007110">
    <property type="entry name" value="Ig-like_dom"/>
</dbReference>
<keyword evidence="8" id="KW-0393">Immunoglobulin domain</keyword>
<dbReference type="SUPFAM" id="SSF48726">
    <property type="entry name" value="Immunoglobulin"/>
    <property type="match status" value="1"/>
</dbReference>
<dbReference type="GO" id="GO:0005886">
    <property type="term" value="C:plasma membrane"/>
    <property type="evidence" value="ECO:0007669"/>
    <property type="project" value="UniProtKB-SubCell"/>
</dbReference>
<dbReference type="GO" id="GO:0005576">
    <property type="term" value="C:extracellular region"/>
    <property type="evidence" value="ECO:0007669"/>
    <property type="project" value="UniProtKB-SubCell"/>
</dbReference>
<dbReference type="SMART" id="SM00409">
    <property type="entry name" value="IG"/>
    <property type="match status" value="1"/>
</dbReference>
<keyword evidence="5 9" id="KW-0732">Signal</keyword>
<evidence type="ECO:0000256" key="9">
    <source>
        <dbReference type="SAM" id="SignalP"/>
    </source>
</evidence>
<protein>
    <submittedName>
        <fullName evidence="11">Immunoglobulin lambda variable 3-22</fullName>
    </submittedName>
</protein>
<sequence length="119" mass="12830">MAWTPLLLPLLTLCTGSVTSHDLTQPPSTLVALEQTATIPCSGDNLEDENAYWYQQKPGQSPALVIYKDSEYPSGIPDQFSGSNLGNTATLTIRGAKTEDEADYYCQSWSSANAHSDTG</sequence>
<dbReference type="PANTHER" id="PTHR23267">
    <property type="entry name" value="IMMUNOGLOBULIN LIGHT CHAIN"/>
    <property type="match status" value="1"/>
</dbReference>
<dbReference type="SMART" id="SM00406">
    <property type="entry name" value="IGv"/>
    <property type="match status" value="1"/>
</dbReference>
<evidence type="ECO:0000256" key="7">
    <source>
        <dbReference type="ARBA" id="ARBA00023136"/>
    </source>
</evidence>
<dbReference type="InterPro" id="IPR003599">
    <property type="entry name" value="Ig_sub"/>
</dbReference>
<evidence type="ECO:0000256" key="8">
    <source>
        <dbReference type="ARBA" id="ARBA00023319"/>
    </source>
</evidence>
<feature type="chain" id="PRO_5034342454" evidence="9">
    <location>
        <begin position="21"/>
        <end position="119"/>
    </location>
</feature>
<reference evidence="11 12" key="1">
    <citation type="journal article" date="2020" name="Nat. Commun.">
        <title>Donkey genomes provide new insights into domestication and selection for coat color.</title>
        <authorList>
            <person name="Wang"/>
            <person name="C."/>
            <person name="Li"/>
            <person name="H."/>
            <person name="Guo"/>
            <person name="Y."/>
            <person name="Huang"/>
            <person name="J."/>
            <person name="Sun"/>
            <person name="Y."/>
            <person name="Min"/>
            <person name="J."/>
            <person name="Wang"/>
            <person name="J."/>
            <person name="Fang"/>
            <person name="X."/>
            <person name="Zhao"/>
            <person name="Z."/>
            <person name="Wang"/>
            <person name="S."/>
            <person name="Zhang"/>
            <person name="Y."/>
            <person name="Liu"/>
            <person name="Q."/>
            <person name="Jiang"/>
            <person name="Q."/>
            <person name="Wang"/>
            <person name="X."/>
            <person name="Guo"/>
            <person name="Y."/>
            <person name="Yang"/>
            <person name="C."/>
            <person name="Wang"/>
            <person name="Y."/>
            <person name="Tian"/>
            <person name="F."/>
            <person name="Zhuang"/>
            <person name="G."/>
            <person name="Fan"/>
            <person name="Y."/>
            <person name="Gao"/>
            <person name="Q."/>
            <person name="Li"/>
            <person name="Y."/>
            <person name="Ju"/>
            <person name="Z."/>
            <person name="Li"/>
            <person name="J."/>
            <person name="Li"/>
            <person name="R."/>
            <person name="Hou"/>
            <person name="M."/>
            <person name="Yang"/>
            <person name="G."/>
            <person name="Liu"/>
            <person name="G."/>
            <person name="Liu"/>
            <person name="W."/>
            <person name="Guo"/>
            <person name="J."/>
            <person name="Pan"/>
            <person name="S."/>
            <person name="Fan"/>
            <person name="G."/>
            <person name="Zhang"/>
            <person name="W."/>
            <person name="Zhang"/>
            <person name="R."/>
            <person name="Yu"/>
            <person name="J."/>
            <person name="Zhang"/>
            <person name="X."/>
            <person name="Yin"/>
            <person name="Q."/>
            <person name="Ji"/>
            <person name="C."/>
            <person name="Jin"/>
            <person name="Y."/>
            <person name="Yue"/>
            <person name="G."/>
            <person name="Liu"/>
            <person name="M."/>
            <person name="Xu"/>
            <person name="J."/>
            <person name="Liu"/>
            <person name="S."/>
            <person name="Jordana"/>
            <person name="J."/>
            <person name="Noce"/>
            <person name="A."/>
            <person name="Amills"/>
            <person name="M."/>
            <person name="Wu"/>
            <person name="D.D."/>
            <person name="Li"/>
            <person name="S."/>
            <person name="Zhou"/>
            <person name="X. and Zhong"/>
            <person name="J."/>
        </authorList>
    </citation>
    <scope>NUCLEOTIDE SEQUENCE [LARGE SCALE GENOMIC DNA]</scope>
</reference>
<evidence type="ECO:0000256" key="6">
    <source>
        <dbReference type="ARBA" id="ARBA00022859"/>
    </source>
</evidence>
<dbReference type="InterPro" id="IPR013106">
    <property type="entry name" value="Ig_V-set"/>
</dbReference>
<evidence type="ECO:0000313" key="12">
    <source>
        <dbReference type="Proteomes" id="UP000694387"/>
    </source>
</evidence>
<keyword evidence="12" id="KW-1185">Reference proteome</keyword>
<feature type="signal peptide" evidence="9">
    <location>
        <begin position="1"/>
        <end position="20"/>
    </location>
</feature>
<keyword evidence="7" id="KW-0472">Membrane</keyword>
<keyword evidence="3" id="KW-1003">Cell membrane</keyword>
<dbReference type="OMA" id="GRKSAQW"/>
<dbReference type="GO" id="GO:0002376">
    <property type="term" value="P:immune system process"/>
    <property type="evidence" value="ECO:0007669"/>
    <property type="project" value="UniProtKB-KW"/>
</dbReference>
<comment type="subcellular location">
    <subcellularLocation>
        <location evidence="1">Cell membrane</location>
    </subcellularLocation>
    <subcellularLocation>
        <location evidence="2">Secreted</location>
    </subcellularLocation>
</comment>
<name>A0A8C4MQ90_EQUAS</name>
<dbReference type="GeneTree" id="ENSGT00940000153120"/>
<proteinExistence type="predicted"/>
<feature type="domain" description="Ig-like" evidence="10">
    <location>
        <begin position="9"/>
        <end position="119"/>
    </location>
</feature>
<dbReference type="AlphaFoldDB" id="A0A8C4MQ90"/>
<keyword evidence="4" id="KW-0964">Secreted</keyword>
<dbReference type="Proteomes" id="UP000694387">
    <property type="component" value="Chromosome 8"/>
</dbReference>
<dbReference type="InterPro" id="IPR050150">
    <property type="entry name" value="IgV_Light_Chain"/>
</dbReference>
<evidence type="ECO:0000259" key="10">
    <source>
        <dbReference type="PROSITE" id="PS50835"/>
    </source>
</evidence>
<reference evidence="11" key="2">
    <citation type="submission" date="2025-08" db="UniProtKB">
        <authorList>
            <consortium name="Ensembl"/>
        </authorList>
    </citation>
    <scope>IDENTIFICATION</scope>
</reference>
<dbReference type="PROSITE" id="PS50835">
    <property type="entry name" value="IG_LIKE"/>
    <property type="match status" value="1"/>
</dbReference>
<reference evidence="11" key="3">
    <citation type="submission" date="2025-09" db="UniProtKB">
        <authorList>
            <consortium name="Ensembl"/>
        </authorList>
    </citation>
    <scope>IDENTIFICATION</scope>
</reference>
<evidence type="ECO:0000256" key="2">
    <source>
        <dbReference type="ARBA" id="ARBA00004613"/>
    </source>
</evidence>
<accession>A0A8C4MQ90</accession>
<evidence type="ECO:0000313" key="11">
    <source>
        <dbReference type="Ensembl" id="ENSEASP00005026444.1"/>
    </source>
</evidence>
<dbReference type="InterPro" id="IPR036179">
    <property type="entry name" value="Ig-like_dom_sf"/>
</dbReference>